<feature type="non-terminal residue" evidence="5">
    <location>
        <position position="198"/>
    </location>
</feature>
<dbReference type="PANTHER" id="PTHR42901:SF1">
    <property type="entry name" value="ALCOHOL DEHYDROGENASE"/>
    <property type="match status" value="1"/>
</dbReference>
<evidence type="ECO:0000259" key="4">
    <source>
        <dbReference type="SMART" id="SM00822"/>
    </source>
</evidence>
<evidence type="ECO:0000313" key="5">
    <source>
        <dbReference type="EMBL" id="KNC65995.1"/>
    </source>
</evidence>
<evidence type="ECO:0000256" key="2">
    <source>
        <dbReference type="ARBA" id="ARBA00023002"/>
    </source>
</evidence>
<dbReference type="PRINTS" id="PR00080">
    <property type="entry name" value="SDRFAMILY"/>
</dbReference>
<reference evidence="6" key="1">
    <citation type="submission" date="2015-07" db="EMBL/GenBank/DDBJ databases">
        <title>Draft genome sequence of a Pseudoalteromonas rubra strain, OCN096, isolated from Kaneohe Bay, Oahu, Hawaii.</title>
        <authorList>
            <person name="Beurmann S."/>
            <person name="Ushijima B."/>
            <person name="Belcaid M."/>
            <person name="Callahan S.M."/>
            <person name="Aeby G.S."/>
        </authorList>
    </citation>
    <scope>NUCLEOTIDE SEQUENCE [LARGE SCALE GENOMIC DNA]</scope>
    <source>
        <strain evidence="6">OCN096</strain>
    </source>
</reference>
<dbReference type="AlphaFoldDB" id="A0A0L0ENP0"/>
<dbReference type="Gene3D" id="3.40.50.720">
    <property type="entry name" value="NAD(P)-binding Rossmann-like Domain"/>
    <property type="match status" value="1"/>
</dbReference>
<evidence type="ECO:0000256" key="3">
    <source>
        <dbReference type="RuleBase" id="RU000363"/>
    </source>
</evidence>
<dbReference type="InterPro" id="IPR057326">
    <property type="entry name" value="KR_dom"/>
</dbReference>
<organism evidence="5 6">
    <name type="scientific">Pseudoalteromonas rubra</name>
    <dbReference type="NCBI Taxonomy" id="43658"/>
    <lineage>
        <taxon>Bacteria</taxon>
        <taxon>Pseudomonadati</taxon>
        <taxon>Pseudomonadota</taxon>
        <taxon>Gammaproteobacteria</taxon>
        <taxon>Alteromonadales</taxon>
        <taxon>Pseudoalteromonadaceae</taxon>
        <taxon>Pseudoalteromonas</taxon>
    </lineage>
</organism>
<dbReference type="PRINTS" id="PR00081">
    <property type="entry name" value="GDHRDH"/>
</dbReference>
<evidence type="ECO:0000256" key="1">
    <source>
        <dbReference type="ARBA" id="ARBA00006484"/>
    </source>
</evidence>
<sequence>MTYANTALITGASSGIGLELARLHAQQGGDLVLVARSENKLNALKKELEQSHGVNACVITADLTDPASAQTIYNETKRQGIEIDILINNAGFGGHGFFHERELQADLEMIQVNISSLTALTHLFVQDMTTRKHGKILNVSSTVSLLPGPLQATYYATKAFVTSFSQALAEELRDHGISVTALCPGPVATEFAKTGNLE</sequence>
<dbReference type="InterPro" id="IPR002347">
    <property type="entry name" value="SDR_fam"/>
</dbReference>
<gene>
    <name evidence="5" type="ORF">AC626_19725</name>
</gene>
<comment type="similarity">
    <text evidence="1 3">Belongs to the short-chain dehydrogenases/reductases (SDR) family.</text>
</comment>
<keyword evidence="2" id="KW-0560">Oxidoreductase</keyword>
<name>A0A0L0ENP0_9GAMM</name>
<proteinExistence type="inferred from homology"/>
<evidence type="ECO:0000313" key="6">
    <source>
        <dbReference type="Proteomes" id="UP000036850"/>
    </source>
</evidence>
<accession>A0A0L0ENP0</accession>
<dbReference type="GO" id="GO:0016491">
    <property type="term" value="F:oxidoreductase activity"/>
    <property type="evidence" value="ECO:0007669"/>
    <property type="project" value="UniProtKB-KW"/>
</dbReference>
<dbReference type="EMBL" id="LFZX01000201">
    <property type="protein sequence ID" value="KNC65995.1"/>
    <property type="molecule type" value="Genomic_DNA"/>
</dbReference>
<comment type="caution">
    <text evidence="5">The sequence shown here is derived from an EMBL/GenBank/DDBJ whole genome shotgun (WGS) entry which is preliminary data.</text>
</comment>
<dbReference type="OrthoDB" id="9810734at2"/>
<dbReference type="SUPFAM" id="SSF51735">
    <property type="entry name" value="NAD(P)-binding Rossmann-fold domains"/>
    <property type="match status" value="1"/>
</dbReference>
<dbReference type="PANTHER" id="PTHR42901">
    <property type="entry name" value="ALCOHOL DEHYDROGENASE"/>
    <property type="match status" value="1"/>
</dbReference>
<dbReference type="Pfam" id="PF00106">
    <property type="entry name" value="adh_short"/>
    <property type="match status" value="1"/>
</dbReference>
<dbReference type="SMART" id="SM00822">
    <property type="entry name" value="PKS_KR"/>
    <property type="match status" value="1"/>
</dbReference>
<dbReference type="Proteomes" id="UP000036850">
    <property type="component" value="Unassembled WGS sequence"/>
</dbReference>
<dbReference type="InterPro" id="IPR036291">
    <property type="entry name" value="NAD(P)-bd_dom_sf"/>
</dbReference>
<dbReference type="PIRSF" id="PIRSF000126">
    <property type="entry name" value="11-beta-HSD1"/>
    <property type="match status" value="1"/>
</dbReference>
<protein>
    <submittedName>
        <fullName evidence="5">Short-chain dehydrogenase</fullName>
    </submittedName>
</protein>
<feature type="domain" description="Ketoreductase" evidence="4">
    <location>
        <begin position="5"/>
        <end position="185"/>
    </location>
</feature>